<dbReference type="InterPro" id="IPR001995">
    <property type="entry name" value="Peptidase_A2_cat"/>
</dbReference>
<dbReference type="PANTHER" id="PTHR19422:SF123">
    <property type="entry name" value="RT1 CLASS I, LOCUS CE15"/>
    <property type="match status" value="1"/>
</dbReference>
<dbReference type="PROSITE" id="PS50175">
    <property type="entry name" value="ASP_PROT_RETROV"/>
    <property type="match status" value="1"/>
</dbReference>
<feature type="non-terminal residue" evidence="5">
    <location>
        <position position="1"/>
    </location>
</feature>
<dbReference type="AlphaFoldDB" id="A0A7L3MFG7"/>
<dbReference type="SUPFAM" id="SSF51283">
    <property type="entry name" value="dUTPase-like"/>
    <property type="match status" value="1"/>
</dbReference>
<dbReference type="CDD" id="cd07557">
    <property type="entry name" value="trimeric_dUTPase"/>
    <property type="match status" value="1"/>
</dbReference>
<dbReference type="InterPro" id="IPR029054">
    <property type="entry name" value="dUTPase-like"/>
</dbReference>
<dbReference type="InterPro" id="IPR051592">
    <property type="entry name" value="HERV-K_Pro_peptidase_A2"/>
</dbReference>
<evidence type="ECO:0000256" key="1">
    <source>
        <dbReference type="ARBA" id="ARBA00022670"/>
    </source>
</evidence>
<keyword evidence="1" id="KW-0645">Protease</keyword>
<proteinExistence type="predicted"/>
<dbReference type="OrthoDB" id="9900537at2759"/>
<dbReference type="Gene3D" id="2.70.40.10">
    <property type="match status" value="1"/>
</dbReference>
<dbReference type="GO" id="GO:0006508">
    <property type="term" value="P:proteolysis"/>
    <property type="evidence" value="ECO:0007669"/>
    <property type="project" value="UniProtKB-KW"/>
</dbReference>
<accession>A0A7L3MFG7</accession>
<feature type="non-terminal residue" evidence="5">
    <location>
        <position position="160"/>
    </location>
</feature>
<organism evidence="5 6">
    <name type="scientific">Horornis vulcanius</name>
    <dbReference type="NCBI Taxonomy" id="2585811"/>
    <lineage>
        <taxon>Eukaryota</taxon>
        <taxon>Metazoa</taxon>
        <taxon>Chordata</taxon>
        <taxon>Craniata</taxon>
        <taxon>Vertebrata</taxon>
        <taxon>Euteleostomi</taxon>
        <taxon>Archelosauria</taxon>
        <taxon>Archosauria</taxon>
        <taxon>Dinosauria</taxon>
        <taxon>Saurischia</taxon>
        <taxon>Theropoda</taxon>
        <taxon>Coelurosauria</taxon>
        <taxon>Aves</taxon>
        <taxon>Neognathae</taxon>
        <taxon>Neoaves</taxon>
        <taxon>Telluraves</taxon>
        <taxon>Australaves</taxon>
        <taxon>Passeriformes</taxon>
        <taxon>Sylvioidea</taxon>
        <taxon>Scotocercidae</taxon>
        <taxon>Horornis</taxon>
    </lineage>
</organism>
<name>A0A7L3MFG7_9PASS</name>
<evidence type="ECO:0000256" key="3">
    <source>
        <dbReference type="ARBA" id="ARBA00022801"/>
    </source>
</evidence>
<keyword evidence="6" id="KW-1185">Reference proteome</keyword>
<gene>
    <name evidence="5" type="primary">Ervk9_1</name>
    <name evidence="5" type="ORF">HORVUL_R07160</name>
</gene>
<sequence>RGSLGLDLAAAVDITLINNKPVKVLTGIKGPVMYQGTPCGALLLGRSSAGLKGLFDMPGVIDADYTGEICTVVMTWSPPVVIPKGSRIAQLVPTKQLPDSAKNTVQRQRGDAGFGSAGGLALLCIPMDERPKSPIVLGARHDQCHLIALLDTGVDITIID</sequence>
<evidence type="ECO:0000256" key="2">
    <source>
        <dbReference type="ARBA" id="ARBA00022750"/>
    </source>
</evidence>
<dbReference type="Pfam" id="PF00692">
    <property type="entry name" value="dUTPase"/>
    <property type="match status" value="1"/>
</dbReference>
<dbReference type="GO" id="GO:0004190">
    <property type="term" value="F:aspartic-type endopeptidase activity"/>
    <property type="evidence" value="ECO:0007669"/>
    <property type="project" value="UniProtKB-KW"/>
</dbReference>
<evidence type="ECO:0000313" key="5">
    <source>
        <dbReference type="EMBL" id="NXU63648.1"/>
    </source>
</evidence>
<evidence type="ECO:0000313" key="6">
    <source>
        <dbReference type="Proteomes" id="UP000558460"/>
    </source>
</evidence>
<dbReference type="EMBL" id="VZUA01058771">
    <property type="protein sequence ID" value="NXU63648.1"/>
    <property type="molecule type" value="Genomic_DNA"/>
</dbReference>
<keyword evidence="3" id="KW-0378">Hydrolase</keyword>
<dbReference type="Proteomes" id="UP000558460">
    <property type="component" value="Unassembled WGS sequence"/>
</dbReference>
<reference evidence="5 6" key="1">
    <citation type="submission" date="2019-09" db="EMBL/GenBank/DDBJ databases">
        <title>Bird 10,000 Genomes (B10K) Project - Family phase.</title>
        <authorList>
            <person name="Zhang G."/>
        </authorList>
    </citation>
    <scope>NUCLEOTIDE SEQUENCE [LARGE SCALE GENOMIC DNA]</scope>
    <source>
        <strain evidence="5">B10K-DU-029-69</strain>
        <tissue evidence="5">Muscle</tissue>
    </source>
</reference>
<evidence type="ECO:0000259" key="4">
    <source>
        <dbReference type="PROSITE" id="PS50175"/>
    </source>
</evidence>
<dbReference type="InterPro" id="IPR033704">
    <property type="entry name" value="dUTPase_trimeric"/>
</dbReference>
<keyword evidence="2" id="KW-0064">Aspartyl protease</keyword>
<dbReference type="PANTHER" id="PTHR19422">
    <property type="entry name" value="GAG RETROVIRAL POLYPROTEIN"/>
    <property type="match status" value="1"/>
</dbReference>
<protein>
    <submittedName>
        <fullName evidence="5">POK9 protein</fullName>
    </submittedName>
</protein>
<feature type="domain" description="Peptidase A2" evidence="4">
    <location>
        <begin position="146"/>
        <end position="160"/>
    </location>
</feature>
<comment type="caution">
    <text evidence="5">The sequence shown here is derived from an EMBL/GenBank/DDBJ whole genome shotgun (WGS) entry which is preliminary data.</text>
</comment>
<dbReference type="InterPro" id="IPR036157">
    <property type="entry name" value="dUTPase-like_sf"/>
</dbReference>